<name>A0ABN8IT80_9NEOP</name>
<gene>
    <name evidence="1" type="ORF">IPOD504_LOCUS13524</name>
</gene>
<dbReference type="Proteomes" id="UP000837857">
    <property type="component" value="Chromosome 4"/>
</dbReference>
<reference evidence="1" key="1">
    <citation type="submission" date="2022-03" db="EMBL/GenBank/DDBJ databases">
        <authorList>
            <person name="Martin H S."/>
        </authorList>
    </citation>
    <scope>NUCLEOTIDE SEQUENCE</scope>
</reference>
<dbReference type="EMBL" id="OW152816">
    <property type="protein sequence ID" value="CAH2066651.1"/>
    <property type="molecule type" value="Genomic_DNA"/>
</dbReference>
<sequence length="67" mass="6860">MPPPFGGHAFTKAFSLFKDILLSAGPSLLARASSVLRPPTCQLLSPAPITALATSELIAEPADVSLG</sequence>
<keyword evidence="2" id="KW-1185">Reference proteome</keyword>
<organism evidence="1 2">
    <name type="scientific">Iphiclides podalirius</name>
    <name type="common">scarce swallowtail</name>
    <dbReference type="NCBI Taxonomy" id="110791"/>
    <lineage>
        <taxon>Eukaryota</taxon>
        <taxon>Metazoa</taxon>
        <taxon>Ecdysozoa</taxon>
        <taxon>Arthropoda</taxon>
        <taxon>Hexapoda</taxon>
        <taxon>Insecta</taxon>
        <taxon>Pterygota</taxon>
        <taxon>Neoptera</taxon>
        <taxon>Endopterygota</taxon>
        <taxon>Lepidoptera</taxon>
        <taxon>Glossata</taxon>
        <taxon>Ditrysia</taxon>
        <taxon>Papilionoidea</taxon>
        <taxon>Papilionidae</taxon>
        <taxon>Papilioninae</taxon>
        <taxon>Iphiclides</taxon>
    </lineage>
</organism>
<evidence type="ECO:0000313" key="2">
    <source>
        <dbReference type="Proteomes" id="UP000837857"/>
    </source>
</evidence>
<evidence type="ECO:0000313" key="1">
    <source>
        <dbReference type="EMBL" id="CAH2066651.1"/>
    </source>
</evidence>
<feature type="non-terminal residue" evidence="1">
    <location>
        <position position="67"/>
    </location>
</feature>
<accession>A0ABN8IT80</accession>
<proteinExistence type="predicted"/>
<protein>
    <submittedName>
        <fullName evidence="1">Uncharacterized protein</fullName>
    </submittedName>
</protein>